<dbReference type="InterPro" id="IPR009729">
    <property type="entry name" value="Gal-3-0_sulfotransfrase"/>
</dbReference>
<evidence type="ECO:0000256" key="7">
    <source>
        <dbReference type="ARBA" id="ARBA00023034"/>
    </source>
</evidence>
<dbReference type="GO" id="GO:0001733">
    <property type="term" value="F:galactosylceramide sulfotransferase activity"/>
    <property type="evidence" value="ECO:0007669"/>
    <property type="project" value="InterPro"/>
</dbReference>
<evidence type="ECO:0000256" key="3">
    <source>
        <dbReference type="ARBA" id="ARBA00022679"/>
    </source>
</evidence>
<evidence type="ECO:0000256" key="8">
    <source>
        <dbReference type="ARBA" id="ARBA00023136"/>
    </source>
</evidence>
<keyword evidence="5" id="KW-0735">Signal-anchor</keyword>
<evidence type="ECO:0000256" key="1">
    <source>
        <dbReference type="ARBA" id="ARBA00004323"/>
    </source>
</evidence>
<dbReference type="SUPFAM" id="SSF52540">
    <property type="entry name" value="P-loop containing nucleoside triphosphate hydrolases"/>
    <property type="match status" value="1"/>
</dbReference>
<dbReference type="AlphaFoldDB" id="A0A3B3ZDU2"/>
<reference evidence="10" key="2">
    <citation type="submission" date="2025-09" db="UniProtKB">
        <authorList>
            <consortium name="Ensembl"/>
        </authorList>
    </citation>
    <scope>IDENTIFICATION</scope>
</reference>
<comment type="similarity">
    <text evidence="2">Belongs to the galactose-3-O-sulfotransferase family.</text>
</comment>
<dbReference type="GO" id="GO:0006682">
    <property type="term" value="P:galactosylceramide biosynthetic process"/>
    <property type="evidence" value="ECO:0007669"/>
    <property type="project" value="TreeGrafter"/>
</dbReference>
<evidence type="ECO:0000256" key="5">
    <source>
        <dbReference type="ARBA" id="ARBA00022968"/>
    </source>
</evidence>
<dbReference type="STRING" id="409849.ENSPMGP00000002790"/>
<dbReference type="GO" id="GO:0000139">
    <property type="term" value="C:Golgi membrane"/>
    <property type="evidence" value="ECO:0007669"/>
    <property type="project" value="UniProtKB-SubCell"/>
</dbReference>
<dbReference type="Gene3D" id="3.40.50.300">
    <property type="entry name" value="P-loop containing nucleotide triphosphate hydrolases"/>
    <property type="match status" value="1"/>
</dbReference>
<keyword evidence="7" id="KW-0333">Golgi apparatus</keyword>
<proteinExistence type="inferred from homology"/>
<keyword evidence="8" id="KW-0472">Membrane</keyword>
<keyword evidence="11" id="KW-1185">Reference proteome</keyword>
<dbReference type="Ensembl" id="ENSPMGT00000002956.1">
    <property type="protein sequence ID" value="ENSPMGP00000002790.1"/>
    <property type="gene ID" value="ENSPMGG00000002436.1"/>
</dbReference>
<dbReference type="PANTHER" id="PTHR14647:SF56">
    <property type="entry name" value="GALACTOSYLCERAMIDE SULFOTRANSFERASE"/>
    <property type="match status" value="1"/>
</dbReference>
<reference evidence="10" key="1">
    <citation type="submission" date="2025-08" db="UniProtKB">
        <authorList>
            <consortium name="Ensembl"/>
        </authorList>
    </citation>
    <scope>IDENTIFICATION</scope>
</reference>
<protein>
    <submittedName>
        <fullName evidence="10">Uncharacterized protein</fullName>
    </submittedName>
</protein>
<dbReference type="PANTHER" id="PTHR14647">
    <property type="entry name" value="GALACTOSE-3-O-SULFOTRANSFERASE"/>
    <property type="match status" value="1"/>
</dbReference>
<dbReference type="Pfam" id="PF06990">
    <property type="entry name" value="Gal-3-0_sulfotr"/>
    <property type="match status" value="1"/>
</dbReference>
<keyword evidence="9" id="KW-0325">Glycoprotein</keyword>
<evidence type="ECO:0000256" key="2">
    <source>
        <dbReference type="ARBA" id="ARBA00008124"/>
    </source>
</evidence>
<dbReference type="GO" id="GO:0042552">
    <property type="term" value="P:myelination"/>
    <property type="evidence" value="ECO:0007669"/>
    <property type="project" value="TreeGrafter"/>
</dbReference>
<sequence length="396" mass="46353">MGVRFVLSPPSLCSTASALFPVPSSCAPMQLHQTPQNVSQNSRGCLPKMDIMFMKTHKTASSTIINILFRFGQKHGLKFAFPNSRNDFYYPSSFHRTYVKGYQSGLCFNIMSNHMRFNSAEVTQVLPQDTVYVTVLRDPAELFESSFHYFSHLIPLTWWIQGEDKMTEFLRDPNYYYKPNGLYSFYLKNLLFFDFGYDNNLDEDSPMVEQSFKEIAKRFDLVMLTEHFEESLILLKDVLCWSMDELLFFKLNARKESSAPRLTPELKQKALKWNSIDWKLYKYFNSTFWHKVELYGREQMVKDVAELKRRNAEMMEICIEGGHSVEATNIHSEDLQPWQPVGEKSIVGYNLKSNIDKQYEELCRKMLTPELQYMSDLGVNLWLTRLWGSVRKVMGL</sequence>
<dbReference type="Proteomes" id="UP000261520">
    <property type="component" value="Unplaced"/>
</dbReference>
<evidence type="ECO:0000256" key="6">
    <source>
        <dbReference type="ARBA" id="ARBA00022989"/>
    </source>
</evidence>
<comment type="subcellular location">
    <subcellularLocation>
        <location evidence="1">Golgi apparatus membrane</location>
        <topology evidence="1">Single-pass type II membrane protein</topology>
    </subcellularLocation>
</comment>
<evidence type="ECO:0000256" key="4">
    <source>
        <dbReference type="ARBA" id="ARBA00022692"/>
    </source>
</evidence>
<evidence type="ECO:0000313" key="11">
    <source>
        <dbReference type="Proteomes" id="UP000261520"/>
    </source>
</evidence>
<keyword evidence="4" id="KW-0812">Transmembrane</keyword>
<evidence type="ECO:0000256" key="9">
    <source>
        <dbReference type="ARBA" id="ARBA00023180"/>
    </source>
</evidence>
<organism evidence="10 11">
    <name type="scientific">Periophthalmus magnuspinnatus</name>
    <dbReference type="NCBI Taxonomy" id="409849"/>
    <lineage>
        <taxon>Eukaryota</taxon>
        <taxon>Metazoa</taxon>
        <taxon>Chordata</taxon>
        <taxon>Craniata</taxon>
        <taxon>Vertebrata</taxon>
        <taxon>Euteleostomi</taxon>
        <taxon>Actinopterygii</taxon>
        <taxon>Neopterygii</taxon>
        <taxon>Teleostei</taxon>
        <taxon>Neoteleostei</taxon>
        <taxon>Acanthomorphata</taxon>
        <taxon>Gobiaria</taxon>
        <taxon>Gobiiformes</taxon>
        <taxon>Gobioidei</taxon>
        <taxon>Gobiidae</taxon>
        <taxon>Oxudercinae</taxon>
        <taxon>Periophthalmus</taxon>
    </lineage>
</organism>
<dbReference type="InterPro" id="IPR027417">
    <property type="entry name" value="P-loop_NTPase"/>
</dbReference>
<accession>A0A3B3ZDU2</accession>
<keyword evidence="6" id="KW-1133">Transmembrane helix</keyword>
<name>A0A3B3ZDU2_9GOBI</name>
<evidence type="ECO:0000313" key="10">
    <source>
        <dbReference type="Ensembl" id="ENSPMGP00000002790.1"/>
    </source>
</evidence>
<keyword evidence="3" id="KW-0808">Transferase</keyword>